<evidence type="ECO:0008006" key="3">
    <source>
        <dbReference type="Google" id="ProtNLM"/>
    </source>
</evidence>
<accession>A0ABW0ZXK7</accession>
<proteinExistence type="predicted"/>
<evidence type="ECO:0000313" key="1">
    <source>
        <dbReference type="EMBL" id="MFC5748054.1"/>
    </source>
</evidence>
<reference evidence="2" key="1">
    <citation type="journal article" date="2019" name="Int. J. Syst. Evol. Microbiol.">
        <title>The Global Catalogue of Microorganisms (GCM) 10K type strain sequencing project: providing services to taxonomists for standard genome sequencing and annotation.</title>
        <authorList>
            <consortium name="The Broad Institute Genomics Platform"/>
            <consortium name="The Broad Institute Genome Sequencing Center for Infectious Disease"/>
            <person name="Wu L."/>
            <person name="Ma J."/>
        </authorList>
    </citation>
    <scope>NUCLEOTIDE SEQUENCE [LARGE SCALE GENOMIC DNA]</scope>
    <source>
        <strain evidence="2">KCTC 42087</strain>
    </source>
</reference>
<organism evidence="1 2">
    <name type="scientific">Actinomadura rugatobispora</name>
    <dbReference type="NCBI Taxonomy" id="1994"/>
    <lineage>
        <taxon>Bacteria</taxon>
        <taxon>Bacillati</taxon>
        <taxon>Actinomycetota</taxon>
        <taxon>Actinomycetes</taxon>
        <taxon>Streptosporangiales</taxon>
        <taxon>Thermomonosporaceae</taxon>
        <taxon>Actinomadura</taxon>
    </lineage>
</organism>
<sequence length="1091" mass="118372">MPPATSRTSPTWAPTGTGHELALIDGTLVCRDDQGDPVDPIPADALGTRVYPAWALVHHPADADVALGTLGFLARAAYEKPYDAAGTYEMVARGLPALHRPVFLEHAAHALVAAGDPKRAATLFARAREAETEHDLPVDDAVWLGSHLEFAALGALSAKSVTAFVKRARERFPADQAVDAVADIAVLRARGDLTPWPQFAKEFSALVAKAGRDEISEHRRVLEAIVPTAAARQAPFALWKAWRPMVVRVARDSPRLRGLLLDLFPYPEGIDGWWIDLLDDCGALEALTGDGEPESEPRDGRAGWLSRAVLHPMLKETARHRRRRYVEQPRQLIELIARMSARLAVDGVPVHLDGPGCWSREVDMRVLEACLAHGVPVAPPGAGAGLGMLRWMRHRTGDEDIAATVTDPVYGPLVRRWVDEQRDPDEVWAIPALRSFVRPPAGAGAPPPHPLDDSKVMGSLYGFAVQAATDKGGALRGIQLASAALRGQITLEHDAKLPELTQTVRFTGRVGAVALRAVATSTTDERRERLLALLEVWADSVFADPTVRLRRGTVVTGRRSVSDANGAALLVGRPGDTARLFLDLRAGEADPPALGTVQEVTELPRGWGDSGQLQKLLAMVRERGPLRPDPEAVAVLVGLTGMSRVAATVVLAGITGWGNPYRTPLLEPSEREVLQLTAAEAEVARKELFKLDGDQRLDLLADALPTDPAELWEAGGLVAVAERIARAWGVMFGIAAPVDEATAASVTELDLGMPAVELCSALAQPRATSLLTENVDSWLRPHPAVGTGIGSHEDRAYKLDKLARCLTTLIPWAYTELPAGDPVRSGIPEAVELLRERLAHPGLVLSAGSASGGRRPFEDLEAAFGNSPYQGPEPLGKATFDDGLTIAVQGDRYGHRLFFRPAHYREDERSQTLRDALGHSITLPVIDWIRGEDCTRIAERIRSGAIPEGAYETDPRASVPDLVAQVRERHSLEEDPATLYLQLLALQNPTDRNIRTWNVWKPARHKKAVAALLERGLVVEERRMRAGRSVFLPGGWVTAKKPVPPMERWKAELLGLQLIGDAIRSSPWPHGPLPEIFTAAWQQTLNGGGPR</sequence>
<name>A0ABW0ZXK7_9ACTN</name>
<keyword evidence="2" id="KW-1185">Reference proteome</keyword>
<protein>
    <recommendedName>
        <fullName evidence="3">DNA-binding protein</fullName>
    </recommendedName>
</protein>
<evidence type="ECO:0000313" key="2">
    <source>
        <dbReference type="Proteomes" id="UP001596074"/>
    </source>
</evidence>
<comment type="caution">
    <text evidence="1">The sequence shown here is derived from an EMBL/GenBank/DDBJ whole genome shotgun (WGS) entry which is preliminary data.</text>
</comment>
<gene>
    <name evidence="1" type="ORF">ACFPZN_20685</name>
</gene>
<dbReference type="RefSeq" id="WP_378283691.1">
    <property type="nucleotide sequence ID" value="NZ_JBHSON010000028.1"/>
</dbReference>
<dbReference type="EMBL" id="JBHSON010000028">
    <property type="protein sequence ID" value="MFC5748054.1"/>
    <property type="molecule type" value="Genomic_DNA"/>
</dbReference>
<dbReference type="Proteomes" id="UP001596074">
    <property type="component" value="Unassembled WGS sequence"/>
</dbReference>